<comment type="similarity">
    <text evidence="2 10">Belongs to the CBP4 family.</text>
</comment>
<keyword evidence="4 10" id="KW-0999">Mitochondrion inner membrane</keyword>
<dbReference type="AlphaFoldDB" id="A0AAN7W2F0"/>
<dbReference type="Pfam" id="PF07960">
    <property type="entry name" value="CBP4"/>
    <property type="match status" value="1"/>
</dbReference>
<evidence type="ECO:0000256" key="2">
    <source>
        <dbReference type="ARBA" id="ARBA00006780"/>
    </source>
</evidence>
<feature type="region of interest" description="Disordered" evidence="11">
    <location>
        <begin position="128"/>
        <end position="148"/>
    </location>
</feature>
<protein>
    <recommendedName>
        <fullName evidence="10">Cytochrome b mRNA-processing protein 4</fullName>
    </recommendedName>
</protein>
<evidence type="ECO:0000256" key="1">
    <source>
        <dbReference type="ARBA" id="ARBA00004434"/>
    </source>
</evidence>
<comment type="caution">
    <text evidence="12">The sequence shown here is derived from an EMBL/GenBank/DDBJ whole genome shotgun (WGS) entry which is preliminary data.</text>
</comment>
<name>A0AAN7W2F0_9SACH</name>
<evidence type="ECO:0000256" key="7">
    <source>
        <dbReference type="ARBA" id="ARBA00023136"/>
    </source>
</evidence>
<dbReference type="PANTHER" id="PTHR28202:SF1">
    <property type="entry name" value="ASSEMBLY FACTOR CBP4"/>
    <property type="match status" value="1"/>
</dbReference>
<keyword evidence="6 10" id="KW-0496">Mitochondrion</keyword>
<sequence>MERSLFWRWVRVYIVGGSIVGSGLLLYKYSRPTDEELISKFSPEVRREYEANKKLREEEQRELIKIVQESANSKDPIWKTGPLQSPFERGNLGSYSNNTVLERAKRQQLEKREQEEIDKVRQNIEALKEQQRQEKETKKANKSWWKFW</sequence>
<dbReference type="PANTHER" id="PTHR28202">
    <property type="entry name" value="ASSEMBLY FACTOR CBP4"/>
    <property type="match status" value="1"/>
</dbReference>
<evidence type="ECO:0000256" key="8">
    <source>
        <dbReference type="ARBA" id="ARBA00023186"/>
    </source>
</evidence>
<evidence type="ECO:0000256" key="5">
    <source>
        <dbReference type="ARBA" id="ARBA00022989"/>
    </source>
</evidence>
<accession>A0AAN7W2F0</accession>
<keyword evidence="3 10" id="KW-0812">Transmembrane</keyword>
<dbReference type="GO" id="GO:0034551">
    <property type="term" value="P:mitochondrial respiratory chain complex III assembly"/>
    <property type="evidence" value="ECO:0007669"/>
    <property type="project" value="TreeGrafter"/>
</dbReference>
<feature type="transmembrane region" description="Helical" evidence="10">
    <location>
        <begin position="6"/>
        <end position="27"/>
    </location>
</feature>
<dbReference type="Proteomes" id="UP001306508">
    <property type="component" value="Unassembled WGS sequence"/>
</dbReference>
<evidence type="ECO:0000313" key="13">
    <source>
        <dbReference type="Proteomes" id="UP001306508"/>
    </source>
</evidence>
<organism evidence="12 13">
    <name type="scientific">Arxiozyma heterogenica</name>
    <dbReference type="NCBI Taxonomy" id="278026"/>
    <lineage>
        <taxon>Eukaryota</taxon>
        <taxon>Fungi</taxon>
        <taxon>Dikarya</taxon>
        <taxon>Ascomycota</taxon>
        <taxon>Saccharomycotina</taxon>
        <taxon>Saccharomycetes</taxon>
        <taxon>Saccharomycetales</taxon>
        <taxon>Saccharomycetaceae</taxon>
        <taxon>Arxiozyma</taxon>
    </lineage>
</organism>
<keyword evidence="8 10" id="KW-0143">Chaperone</keyword>
<evidence type="ECO:0000256" key="9">
    <source>
        <dbReference type="ARBA" id="ARBA00025413"/>
    </source>
</evidence>
<feature type="compositionally biased region" description="Basic and acidic residues" evidence="11">
    <location>
        <begin position="128"/>
        <end position="139"/>
    </location>
</feature>
<gene>
    <name evidence="12" type="ORF">RI543_002375</name>
</gene>
<evidence type="ECO:0000256" key="3">
    <source>
        <dbReference type="ARBA" id="ARBA00022692"/>
    </source>
</evidence>
<dbReference type="InterPro" id="IPR012420">
    <property type="entry name" value="Cbp4"/>
</dbReference>
<dbReference type="GO" id="GO:0005743">
    <property type="term" value="C:mitochondrial inner membrane"/>
    <property type="evidence" value="ECO:0007669"/>
    <property type="project" value="UniProtKB-SubCell"/>
</dbReference>
<comment type="subcellular location">
    <subcellularLocation>
        <location evidence="1 10">Mitochondrion inner membrane</location>
        <topology evidence="1 10">Single-pass membrane protein</topology>
    </subcellularLocation>
</comment>
<reference evidence="13" key="1">
    <citation type="submission" date="2023-07" db="EMBL/GenBank/DDBJ databases">
        <title>A draft genome of Kazachstania heterogenica Y-27499.</title>
        <authorList>
            <person name="Donic C."/>
            <person name="Kralova J.S."/>
            <person name="Fidel L."/>
            <person name="Ben-Dor S."/>
            <person name="Jung S."/>
        </authorList>
    </citation>
    <scope>NUCLEOTIDE SEQUENCE [LARGE SCALE GENOMIC DNA]</scope>
    <source>
        <strain evidence="13">Y27499</strain>
    </source>
</reference>
<evidence type="ECO:0000256" key="4">
    <source>
        <dbReference type="ARBA" id="ARBA00022792"/>
    </source>
</evidence>
<evidence type="ECO:0000256" key="10">
    <source>
        <dbReference type="RuleBase" id="RU368005"/>
    </source>
</evidence>
<keyword evidence="13" id="KW-1185">Reference proteome</keyword>
<comment type="function">
    <text evidence="9 10">Essential for the assembly of ubiquinol-cytochrome c reductase. It has a direct effect on the correct occurrence of the Rieske protein, core 4, core 5 and apocytochrome b.</text>
</comment>
<keyword evidence="7 10" id="KW-0472">Membrane</keyword>
<proteinExistence type="inferred from homology"/>
<evidence type="ECO:0000313" key="12">
    <source>
        <dbReference type="EMBL" id="KAK5779839.1"/>
    </source>
</evidence>
<dbReference type="EMBL" id="JAWIZZ010000045">
    <property type="protein sequence ID" value="KAK5779839.1"/>
    <property type="molecule type" value="Genomic_DNA"/>
</dbReference>
<evidence type="ECO:0000256" key="6">
    <source>
        <dbReference type="ARBA" id="ARBA00023128"/>
    </source>
</evidence>
<evidence type="ECO:0000256" key="11">
    <source>
        <dbReference type="SAM" id="MobiDB-lite"/>
    </source>
</evidence>
<keyword evidence="5 10" id="KW-1133">Transmembrane helix</keyword>